<dbReference type="PIRSF" id="PIRSF000428">
    <property type="entry name" value="P_Ac_trans"/>
    <property type="match status" value="1"/>
</dbReference>
<dbReference type="KEGG" id="psel:GM415_05515"/>
<evidence type="ECO:0000259" key="4">
    <source>
        <dbReference type="Pfam" id="PF01515"/>
    </source>
</evidence>
<keyword evidence="3" id="KW-0012">Acyltransferase</keyword>
<dbReference type="SUPFAM" id="SSF53659">
    <property type="entry name" value="Isocitrate/Isopropylmalate dehydrogenase-like"/>
    <property type="match status" value="1"/>
</dbReference>
<dbReference type="PANTHER" id="PTHR43356:SF2">
    <property type="entry name" value="PHOSPHATE ACETYLTRANSFERASE"/>
    <property type="match status" value="1"/>
</dbReference>
<dbReference type="NCBIfam" id="NF006045">
    <property type="entry name" value="PRK08190.1"/>
    <property type="match status" value="1"/>
</dbReference>
<evidence type="ECO:0000256" key="3">
    <source>
        <dbReference type="ARBA" id="ARBA00023315"/>
    </source>
</evidence>
<accession>A0A6I6JHM3</accession>
<reference evidence="5 6" key="1">
    <citation type="submission" date="2019-11" db="EMBL/GenBank/DDBJ databases">
        <authorList>
            <person name="Zheng R.K."/>
            <person name="Sun C.M."/>
        </authorList>
    </citation>
    <scope>NUCLEOTIDE SEQUENCE [LARGE SCALE GENOMIC DNA]</scope>
    <source>
        <strain evidence="5 6">SRB007</strain>
    </source>
</reference>
<evidence type="ECO:0000256" key="2">
    <source>
        <dbReference type="ARBA" id="ARBA00022679"/>
    </source>
</evidence>
<sequence>MIEYEAVTSLNGLVRNVLEHTRGGPLPRVAIARSAEGHVLRAGVEAYERGVAEPILIGDMEETRRIADERGLDISQFASIHMPDDAQAVHEAVQLFRRGEAHFIMKGLVSTAVLLKGVLNKETGVPLEGRILSHVAAFESPIDGRLMLITDPAVNIAPNLQRKVAILKNALDVARKLGIPRPKVAVLAATEKINYPAMPATLDGDILTKMARQGEFGDAEVLGPLSLDLAVSRQAACSKHFESPVAGCADILLAPNIEAGNILYKGLTVLTGCTMAAVVVGSRAPVVVPSRGDSDESKFHSLALASLLAHRSEV</sequence>
<gene>
    <name evidence="5" type="ORF">GM415_05515</name>
</gene>
<dbReference type="AlphaFoldDB" id="A0A6I6JHM3"/>
<dbReference type="Pfam" id="PF01515">
    <property type="entry name" value="PTA_PTB"/>
    <property type="match status" value="1"/>
</dbReference>
<evidence type="ECO:0000313" key="5">
    <source>
        <dbReference type="EMBL" id="QGY39597.1"/>
    </source>
</evidence>
<dbReference type="Proteomes" id="UP000428328">
    <property type="component" value="Chromosome"/>
</dbReference>
<keyword evidence="6" id="KW-1185">Reference proteome</keyword>
<protein>
    <submittedName>
        <fullName evidence="5">Bifunctional enoyl-CoA hydratase/phosphate acetyltransferase</fullName>
    </submittedName>
</protein>
<evidence type="ECO:0000313" key="6">
    <source>
        <dbReference type="Proteomes" id="UP000428328"/>
    </source>
</evidence>
<comment type="similarity">
    <text evidence="1">Belongs to the phosphate acetyltransferase and butyryltransferase family.</text>
</comment>
<feature type="domain" description="Phosphate acetyl/butaryl transferase" evidence="4">
    <location>
        <begin position="88"/>
        <end position="305"/>
    </location>
</feature>
<dbReference type="EMBL" id="CP046400">
    <property type="protein sequence ID" value="QGY39597.1"/>
    <property type="molecule type" value="Genomic_DNA"/>
</dbReference>
<dbReference type="RefSeq" id="WP_158946822.1">
    <property type="nucleotide sequence ID" value="NZ_CP046400.1"/>
</dbReference>
<keyword evidence="2 5" id="KW-0808">Transferase</keyword>
<organism evidence="5 6">
    <name type="scientific">Pseudodesulfovibrio cashew</name>
    <dbReference type="NCBI Taxonomy" id="2678688"/>
    <lineage>
        <taxon>Bacteria</taxon>
        <taxon>Pseudomonadati</taxon>
        <taxon>Thermodesulfobacteriota</taxon>
        <taxon>Desulfovibrionia</taxon>
        <taxon>Desulfovibrionales</taxon>
        <taxon>Desulfovibrionaceae</taxon>
    </lineage>
</organism>
<evidence type="ECO:0000256" key="1">
    <source>
        <dbReference type="ARBA" id="ARBA00005656"/>
    </source>
</evidence>
<dbReference type="InterPro" id="IPR050500">
    <property type="entry name" value="Phos_Acetyltrans/Butyryltrans"/>
</dbReference>
<proteinExistence type="inferred from homology"/>
<dbReference type="InterPro" id="IPR012147">
    <property type="entry name" value="P_Ac_Bu_trans"/>
</dbReference>
<dbReference type="GO" id="GO:0016746">
    <property type="term" value="F:acyltransferase activity"/>
    <property type="evidence" value="ECO:0007669"/>
    <property type="project" value="UniProtKB-KW"/>
</dbReference>
<name>A0A6I6JHM3_9BACT</name>
<dbReference type="Gene3D" id="3.40.718.10">
    <property type="entry name" value="Isopropylmalate Dehydrogenase"/>
    <property type="match status" value="1"/>
</dbReference>
<dbReference type="PANTHER" id="PTHR43356">
    <property type="entry name" value="PHOSPHATE ACETYLTRANSFERASE"/>
    <property type="match status" value="1"/>
</dbReference>
<dbReference type="InterPro" id="IPR002505">
    <property type="entry name" value="PTA_PTB"/>
</dbReference>